<evidence type="ECO:0000313" key="2">
    <source>
        <dbReference type="Proteomes" id="UP000789366"/>
    </source>
</evidence>
<organism evidence="1 2">
    <name type="scientific">Cetraspora pellucida</name>
    <dbReference type="NCBI Taxonomy" id="1433469"/>
    <lineage>
        <taxon>Eukaryota</taxon>
        <taxon>Fungi</taxon>
        <taxon>Fungi incertae sedis</taxon>
        <taxon>Mucoromycota</taxon>
        <taxon>Glomeromycotina</taxon>
        <taxon>Glomeromycetes</taxon>
        <taxon>Diversisporales</taxon>
        <taxon>Gigasporaceae</taxon>
        <taxon>Cetraspora</taxon>
    </lineage>
</organism>
<feature type="non-terminal residue" evidence="1">
    <location>
        <position position="181"/>
    </location>
</feature>
<proteinExistence type="predicted"/>
<reference evidence="1" key="1">
    <citation type="submission" date="2021-06" db="EMBL/GenBank/DDBJ databases">
        <authorList>
            <person name="Kallberg Y."/>
            <person name="Tangrot J."/>
            <person name="Rosling A."/>
        </authorList>
    </citation>
    <scope>NUCLEOTIDE SEQUENCE</scope>
    <source>
        <strain evidence="1">28 12/20/2015</strain>
    </source>
</reference>
<evidence type="ECO:0000313" key="1">
    <source>
        <dbReference type="EMBL" id="CAG8790751.1"/>
    </source>
</evidence>
<gene>
    <name evidence="1" type="ORF">SPELUC_LOCUS17206</name>
</gene>
<sequence length="181" mass="21641">QLLIRQHHVPTCLPKNWSNYELMRFLFDYHLKRRTLADINWHNLFLNWHESQTNIIELYSSLGDIYPPNYQFSDREIGAWCTMLRASGCHNITPWTSEESKYQLWTKNTYYENDRAILQQLYHLGFLNTSPSYIPNKTRIFWQCFNQALVDNKKTRDGKRRILSIIANDFNYSELKANLGA</sequence>
<accession>A0ACA9RFQ7</accession>
<keyword evidence="2" id="KW-1185">Reference proteome</keyword>
<name>A0ACA9RFQ7_9GLOM</name>
<feature type="non-terminal residue" evidence="1">
    <location>
        <position position="1"/>
    </location>
</feature>
<protein>
    <submittedName>
        <fullName evidence="1">18268_t:CDS:1</fullName>
    </submittedName>
</protein>
<dbReference type="Proteomes" id="UP000789366">
    <property type="component" value="Unassembled WGS sequence"/>
</dbReference>
<dbReference type="EMBL" id="CAJVPW010068851">
    <property type="protein sequence ID" value="CAG8790751.1"/>
    <property type="molecule type" value="Genomic_DNA"/>
</dbReference>
<comment type="caution">
    <text evidence="1">The sequence shown here is derived from an EMBL/GenBank/DDBJ whole genome shotgun (WGS) entry which is preliminary data.</text>
</comment>